<keyword evidence="1" id="KW-0732">Signal</keyword>
<evidence type="ECO:0000256" key="1">
    <source>
        <dbReference type="SAM" id="SignalP"/>
    </source>
</evidence>
<evidence type="ECO:0000313" key="3">
    <source>
        <dbReference type="Proteomes" id="UP000229026"/>
    </source>
</evidence>
<reference evidence="3" key="1">
    <citation type="submission" date="2017-09" db="EMBL/GenBank/DDBJ databases">
        <title>Depth-based differentiation of microbial function through sediment-hosted aquifers and enrichment of novel symbionts in the deep terrestrial subsurface.</title>
        <authorList>
            <person name="Probst A.J."/>
            <person name="Ladd B."/>
            <person name="Jarett J.K."/>
            <person name="Geller-Mcgrath D.E."/>
            <person name="Sieber C.M.K."/>
            <person name="Emerson J.B."/>
            <person name="Anantharaman K."/>
            <person name="Thomas B.C."/>
            <person name="Malmstrom R."/>
            <person name="Stieglmeier M."/>
            <person name="Klingl A."/>
            <person name="Woyke T."/>
            <person name="Ryan C.M."/>
            <person name="Banfield J.F."/>
        </authorList>
    </citation>
    <scope>NUCLEOTIDE SEQUENCE [LARGE SCALE GENOMIC DNA]</scope>
</reference>
<feature type="chain" id="PRO_5014734282" description="Serine protease" evidence="1">
    <location>
        <begin position="26"/>
        <end position="228"/>
    </location>
</feature>
<dbReference type="InterPro" id="IPR009003">
    <property type="entry name" value="Peptidase_S1_PA"/>
</dbReference>
<dbReference type="EMBL" id="PFWH01000109">
    <property type="protein sequence ID" value="PJA63036.1"/>
    <property type="molecule type" value="Genomic_DNA"/>
</dbReference>
<proteinExistence type="predicted"/>
<organism evidence="2 3">
    <name type="scientific">Candidatus Portnoybacteria bacterium CG_4_9_14_3_um_filter_44_9</name>
    <dbReference type="NCBI Taxonomy" id="1974806"/>
    <lineage>
        <taxon>Bacteria</taxon>
        <taxon>Candidatus Portnoyibacteriota</taxon>
    </lineage>
</organism>
<gene>
    <name evidence="2" type="ORF">CO161_03235</name>
</gene>
<comment type="caution">
    <text evidence="2">The sequence shown here is derived from an EMBL/GenBank/DDBJ whole genome shotgun (WGS) entry which is preliminary data.</text>
</comment>
<feature type="signal peptide" evidence="1">
    <location>
        <begin position="1"/>
        <end position="25"/>
    </location>
</feature>
<evidence type="ECO:0000313" key="2">
    <source>
        <dbReference type="EMBL" id="PJA63036.1"/>
    </source>
</evidence>
<sequence length="228" mass="25046">MKASKFIGLITFVFVMAATMIPAAAKDTLPVNHCDLEKRFVAIEEIIFKTDGTGAIKEIRNIHGLHVAPDIVLSVKHGHQIDSVLVVNGRIAEPLYVSRESDLMLIRTKIISGLNGAPPFLLNGQPGQPAMTLDKNGDDAAWKSAGALAELDAVCAFENQGRYLYLSGFIPEKGESGKPVFVDGKLIGLLKGRLQDPETGKYLYSYMVSAKEIKDFLEWWHQLEQGVH</sequence>
<dbReference type="SUPFAM" id="SSF50494">
    <property type="entry name" value="Trypsin-like serine proteases"/>
    <property type="match status" value="1"/>
</dbReference>
<dbReference type="AlphaFoldDB" id="A0A2M7YJ78"/>
<protein>
    <recommendedName>
        <fullName evidence="4">Serine protease</fullName>
    </recommendedName>
</protein>
<name>A0A2M7YJ78_9BACT</name>
<dbReference type="Proteomes" id="UP000229026">
    <property type="component" value="Unassembled WGS sequence"/>
</dbReference>
<accession>A0A2M7YJ78</accession>
<evidence type="ECO:0008006" key="4">
    <source>
        <dbReference type="Google" id="ProtNLM"/>
    </source>
</evidence>